<proteinExistence type="predicted"/>
<dbReference type="InterPro" id="IPR011335">
    <property type="entry name" value="Restrct_endonuc-II-like"/>
</dbReference>
<reference evidence="2 3" key="1">
    <citation type="submission" date="2022-06" db="EMBL/GenBank/DDBJ databases">
        <title>Paraconexibacter antarcticus.</title>
        <authorList>
            <person name="Kim C.S."/>
        </authorList>
    </citation>
    <scope>NUCLEOTIDE SEQUENCE [LARGE SCALE GENOMIC DNA]</scope>
    <source>
        <strain evidence="2 3">02-257</strain>
    </source>
</reference>
<evidence type="ECO:0000313" key="3">
    <source>
        <dbReference type="Proteomes" id="UP001056035"/>
    </source>
</evidence>
<dbReference type="RefSeq" id="WP_254571664.1">
    <property type="nucleotide sequence ID" value="NZ_CP098502.1"/>
</dbReference>
<dbReference type="Proteomes" id="UP001056035">
    <property type="component" value="Chromosome"/>
</dbReference>
<evidence type="ECO:0000259" key="1">
    <source>
        <dbReference type="Pfam" id="PF04480"/>
    </source>
</evidence>
<dbReference type="InterPro" id="IPR007569">
    <property type="entry name" value="DUF559"/>
</dbReference>
<sequence length="296" mass="33086">MTEILRVAGRQHGRITWDQLLAAGATRARIDRWTREGWLVREHARVYLVGAKPRTRIGRFQAALLHMGAESTLSFEAAAAHWEVLSGAVPLAVTVPAATGRGHRNGIVVHRAVLAPEHVTTHLGLRVTTLPRTLLDLAGVLPSDRLARVFEQAQVRHHLDPTPLAADVVCWRGRRGIRGLRAILEDAVDPALVRSVLELRFLKLCAQHGLPRPLINEPMGPWVLDFLWPGVRVVVETDGWRFHRTAAQRRRDAERDAWLRARGYVVLRLTWSDVTRRPLETAATVRAALPTPPTDS</sequence>
<dbReference type="EMBL" id="CP098502">
    <property type="protein sequence ID" value="UTI64972.1"/>
    <property type="molecule type" value="Genomic_DNA"/>
</dbReference>
<keyword evidence="3" id="KW-1185">Reference proteome</keyword>
<dbReference type="Gene3D" id="3.40.960.10">
    <property type="entry name" value="VSR Endonuclease"/>
    <property type="match status" value="1"/>
</dbReference>
<dbReference type="SUPFAM" id="SSF52980">
    <property type="entry name" value="Restriction endonuclease-like"/>
    <property type="match status" value="1"/>
</dbReference>
<organism evidence="2 3">
    <name type="scientific">Paraconexibacter antarcticus</name>
    <dbReference type="NCBI Taxonomy" id="2949664"/>
    <lineage>
        <taxon>Bacteria</taxon>
        <taxon>Bacillati</taxon>
        <taxon>Actinomycetota</taxon>
        <taxon>Thermoleophilia</taxon>
        <taxon>Solirubrobacterales</taxon>
        <taxon>Paraconexibacteraceae</taxon>
        <taxon>Paraconexibacter</taxon>
    </lineage>
</organism>
<evidence type="ECO:0000313" key="2">
    <source>
        <dbReference type="EMBL" id="UTI64972.1"/>
    </source>
</evidence>
<name>A0ABY5DV86_9ACTN</name>
<gene>
    <name evidence="2" type="ORF">NBH00_01900</name>
</gene>
<feature type="domain" description="DUF559" evidence="1">
    <location>
        <begin position="217"/>
        <end position="286"/>
    </location>
</feature>
<accession>A0ABY5DV86</accession>
<protein>
    <submittedName>
        <fullName evidence="2">DUF559 domain-containing protein</fullName>
    </submittedName>
</protein>
<dbReference type="Pfam" id="PF04480">
    <property type="entry name" value="DUF559"/>
    <property type="match status" value="1"/>
</dbReference>